<keyword evidence="5 6" id="KW-0472">Membrane</keyword>
<dbReference type="EMBL" id="AJWZ01007800">
    <property type="protein sequence ID" value="EKC55891.1"/>
    <property type="molecule type" value="Genomic_DNA"/>
</dbReference>
<organism evidence="8">
    <name type="scientific">human gut metagenome</name>
    <dbReference type="NCBI Taxonomy" id="408170"/>
    <lineage>
        <taxon>unclassified sequences</taxon>
        <taxon>metagenomes</taxon>
        <taxon>organismal metagenomes</taxon>
    </lineage>
</organism>
<dbReference type="PANTHER" id="PTHR32309:SF13">
    <property type="entry name" value="FERRIC ENTEROBACTIN TRANSPORT PROTEIN FEPE"/>
    <property type="match status" value="1"/>
</dbReference>
<keyword evidence="3 6" id="KW-0812">Transmembrane</keyword>
<evidence type="ECO:0000256" key="1">
    <source>
        <dbReference type="ARBA" id="ARBA00004651"/>
    </source>
</evidence>
<evidence type="ECO:0000256" key="5">
    <source>
        <dbReference type="ARBA" id="ARBA00023136"/>
    </source>
</evidence>
<feature type="domain" description="Polysaccharide chain length determinant N-terminal" evidence="7">
    <location>
        <begin position="3"/>
        <end position="84"/>
    </location>
</feature>
<evidence type="ECO:0000256" key="4">
    <source>
        <dbReference type="ARBA" id="ARBA00022989"/>
    </source>
</evidence>
<dbReference type="Pfam" id="PF02706">
    <property type="entry name" value="Wzz"/>
    <property type="match status" value="1"/>
</dbReference>
<evidence type="ECO:0000256" key="2">
    <source>
        <dbReference type="ARBA" id="ARBA00022475"/>
    </source>
</evidence>
<reference evidence="8" key="1">
    <citation type="journal article" date="2013" name="Environ. Microbiol.">
        <title>Microbiota from the distal guts of lean and obese adolescents exhibit partial functional redundancy besides clear differences in community structure.</title>
        <authorList>
            <person name="Ferrer M."/>
            <person name="Ruiz A."/>
            <person name="Lanza F."/>
            <person name="Haange S.B."/>
            <person name="Oberbach A."/>
            <person name="Till H."/>
            <person name="Bargiela R."/>
            <person name="Campoy C."/>
            <person name="Segura M.T."/>
            <person name="Richter M."/>
            <person name="von Bergen M."/>
            <person name="Seifert J."/>
            <person name="Suarez A."/>
        </authorList>
    </citation>
    <scope>NUCLEOTIDE SEQUENCE</scope>
</reference>
<protein>
    <recommendedName>
        <fullName evidence="7">Polysaccharide chain length determinant N-terminal domain-containing protein</fullName>
    </recommendedName>
</protein>
<dbReference type="AlphaFoldDB" id="K1T973"/>
<accession>K1T973</accession>
<feature type="transmembrane region" description="Helical" evidence="6">
    <location>
        <begin position="6"/>
        <end position="24"/>
    </location>
</feature>
<evidence type="ECO:0000259" key="7">
    <source>
        <dbReference type="Pfam" id="PF02706"/>
    </source>
</evidence>
<keyword evidence="2" id="KW-1003">Cell membrane</keyword>
<keyword evidence="4 6" id="KW-1133">Transmembrane helix</keyword>
<dbReference type="InterPro" id="IPR050445">
    <property type="entry name" value="Bact_polysacc_biosynth/exp"/>
</dbReference>
<gene>
    <name evidence="8" type="ORF">OBE_11342</name>
</gene>
<comment type="caution">
    <text evidence="8">The sequence shown here is derived from an EMBL/GenBank/DDBJ whole genome shotgun (WGS) entry which is preliminary data.</text>
</comment>
<comment type="subcellular location">
    <subcellularLocation>
        <location evidence="1">Cell membrane</location>
        <topology evidence="1">Multi-pass membrane protein</topology>
    </subcellularLocation>
</comment>
<dbReference type="GO" id="GO:0004713">
    <property type="term" value="F:protein tyrosine kinase activity"/>
    <property type="evidence" value="ECO:0007669"/>
    <property type="project" value="TreeGrafter"/>
</dbReference>
<feature type="non-terminal residue" evidence="8">
    <location>
        <position position="178"/>
    </location>
</feature>
<dbReference type="GO" id="GO:0005886">
    <property type="term" value="C:plasma membrane"/>
    <property type="evidence" value="ECO:0007669"/>
    <property type="project" value="UniProtKB-SubCell"/>
</dbReference>
<name>K1T973_9ZZZZ</name>
<evidence type="ECO:0000313" key="8">
    <source>
        <dbReference type="EMBL" id="EKC55891.1"/>
    </source>
</evidence>
<dbReference type="PANTHER" id="PTHR32309">
    <property type="entry name" value="TYROSINE-PROTEIN KINASE"/>
    <property type="match status" value="1"/>
</dbReference>
<dbReference type="InterPro" id="IPR003856">
    <property type="entry name" value="LPS_length_determ_N"/>
</dbReference>
<proteinExistence type="predicted"/>
<sequence>MVAANWYWFVISAAVCLGAAYYYLASTPRIYSRTATILVKDSRKGGDTDLAAFSDLAGFQNRRSVDNEVFILQSRRLMSEVVRRLGLTTDYSVRDRLRTRDLYGQSPLRVRFIDETEDLSAELTVTPLPDGRLRLSDFDDGFLPKSERRTQIVVEPGDTAATPVGKVVVERTPYSRPH</sequence>
<evidence type="ECO:0000256" key="3">
    <source>
        <dbReference type="ARBA" id="ARBA00022692"/>
    </source>
</evidence>
<evidence type="ECO:0000256" key="6">
    <source>
        <dbReference type="SAM" id="Phobius"/>
    </source>
</evidence>